<protein>
    <submittedName>
        <fullName evidence="3">Uncharacterized protein</fullName>
    </submittedName>
</protein>
<dbReference type="AlphaFoldDB" id="A0A843X896"/>
<gene>
    <name evidence="3" type="ORF">Taro_048482</name>
</gene>
<evidence type="ECO:0000313" key="3">
    <source>
        <dbReference type="EMBL" id="MQM15536.1"/>
    </source>
</evidence>
<feature type="region of interest" description="Disordered" evidence="1">
    <location>
        <begin position="23"/>
        <end position="52"/>
    </location>
</feature>
<dbReference type="Proteomes" id="UP000652761">
    <property type="component" value="Unassembled WGS sequence"/>
</dbReference>
<evidence type="ECO:0000256" key="1">
    <source>
        <dbReference type="SAM" id="MobiDB-lite"/>
    </source>
</evidence>
<keyword evidence="2" id="KW-0732">Signal</keyword>
<dbReference type="OrthoDB" id="694489at2759"/>
<keyword evidence="4" id="KW-1185">Reference proteome</keyword>
<accession>A0A843X896</accession>
<feature type="region of interest" description="Disordered" evidence="1">
    <location>
        <begin position="163"/>
        <end position="191"/>
    </location>
</feature>
<name>A0A843X896_COLES</name>
<evidence type="ECO:0000313" key="4">
    <source>
        <dbReference type="Proteomes" id="UP000652761"/>
    </source>
</evidence>
<proteinExistence type="predicted"/>
<feature type="chain" id="PRO_5032737289" evidence="2">
    <location>
        <begin position="23"/>
        <end position="482"/>
    </location>
</feature>
<feature type="region of interest" description="Disordered" evidence="1">
    <location>
        <begin position="351"/>
        <end position="410"/>
    </location>
</feature>
<evidence type="ECO:0000256" key="2">
    <source>
        <dbReference type="SAM" id="SignalP"/>
    </source>
</evidence>
<reference evidence="3" key="1">
    <citation type="submission" date="2017-07" db="EMBL/GenBank/DDBJ databases">
        <title>Taro Niue Genome Assembly and Annotation.</title>
        <authorList>
            <person name="Atibalentja N."/>
            <person name="Keating K."/>
            <person name="Fields C.J."/>
        </authorList>
    </citation>
    <scope>NUCLEOTIDE SEQUENCE</scope>
    <source>
        <strain evidence="3">Niue_2</strain>
        <tissue evidence="3">Leaf</tissue>
    </source>
</reference>
<organism evidence="3 4">
    <name type="scientific">Colocasia esculenta</name>
    <name type="common">Wild taro</name>
    <name type="synonym">Arum esculentum</name>
    <dbReference type="NCBI Taxonomy" id="4460"/>
    <lineage>
        <taxon>Eukaryota</taxon>
        <taxon>Viridiplantae</taxon>
        <taxon>Streptophyta</taxon>
        <taxon>Embryophyta</taxon>
        <taxon>Tracheophyta</taxon>
        <taxon>Spermatophyta</taxon>
        <taxon>Magnoliopsida</taxon>
        <taxon>Liliopsida</taxon>
        <taxon>Araceae</taxon>
        <taxon>Aroideae</taxon>
        <taxon>Colocasieae</taxon>
        <taxon>Colocasia</taxon>
    </lineage>
</organism>
<sequence length="482" mass="52374">MKWCVPLCLHGLWFGIPCETSARSREADSDQKFEMADRRDWGGGGDDPKESTQRMIERIWESLTDIRARMDQQAPIPPVAVPLGDGETVPVAPIPPRVEVPFVAPVPPPPPVLLAEEPVMQVEKGLRVELQDAIVPLMCKTVEEAAQRAATLERSIRTRQVGELGSGSFRLPQQPVGASKGKAPAGPSSSGFGKWGQKLKQAFKEFLAQVNMRTSSELSHGNKIAKMDSCSGENRHQASAHLRLCRCARTQLWPPQSPPQQHTWPQSHIRSLLSWPCIASQLTASIAPGPGVSFALAAAALHEQHTPAWVLAVQALHCPDQAATSAQPHPDLLQPSELCLGSTAQAPSPCIAAHSTRRTQPSRAQHQAAASHHLHTTQPPAVPHLHRCAATPGRSPTSLGRRAPPQAAAPPAHPALAIRHAHLLQSLPSSPQIWPPSPASSCFLWSTKSLEHTDPDASIGFHTHRHQDLHKLMEKKGKRNFY</sequence>
<dbReference type="EMBL" id="NMUH01006561">
    <property type="protein sequence ID" value="MQM15536.1"/>
    <property type="molecule type" value="Genomic_DNA"/>
</dbReference>
<feature type="compositionally biased region" description="Low complexity" evidence="1">
    <location>
        <begin position="361"/>
        <end position="371"/>
    </location>
</feature>
<feature type="signal peptide" evidence="2">
    <location>
        <begin position="1"/>
        <end position="22"/>
    </location>
</feature>
<comment type="caution">
    <text evidence="3">The sequence shown here is derived from an EMBL/GenBank/DDBJ whole genome shotgun (WGS) entry which is preliminary data.</text>
</comment>